<dbReference type="GeneID" id="71999249"/>
<dbReference type="Proteomes" id="UP000814176">
    <property type="component" value="Unassembled WGS sequence"/>
</dbReference>
<gene>
    <name evidence="2" type="ORF">C8Q71DRAFT_435315</name>
</gene>
<evidence type="ECO:0000256" key="1">
    <source>
        <dbReference type="SAM" id="MobiDB-lite"/>
    </source>
</evidence>
<accession>A0ABQ8KR77</accession>
<dbReference type="RefSeq" id="XP_047782506.1">
    <property type="nucleotide sequence ID" value="XM_047918517.1"/>
</dbReference>
<evidence type="ECO:0008006" key="4">
    <source>
        <dbReference type="Google" id="ProtNLM"/>
    </source>
</evidence>
<feature type="compositionally biased region" description="Basic and acidic residues" evidence="1">
    <location>
        <begin position="152"/>
        <end position="166"/>
    </location>
</feature>
<dbReference type="EMBL" id="JADCUA010000004">
    <property type="protein sequence ID" value="KAH9841040.1"/>
    <property type="molecule type" value="Genomic_DNA"/>
</dbReference>
<sequence length="166" mass="19093">MAISVIFLSRAGHVATDLDGAVTMMEEDGILVRLDDILQADCFADIASGGICLGFDHDRIDWLPLVKLFDSKSSFREQCGRWDELVRRRMPRCNGRRILTYVLHWVRFNGRDTLSSLLSIVYNLEEHHNWRLNMEQIHEATEHRKAKPGVEVQREDDAEHASDTSD</sequence>
<comment type="caution">
    <text evidence="2">The sequence shown here is derived from an EMBL/GenBank/DDBJ whole genome shotgun (WGS) entry which is preliminary data.</text>
</comment>
<organism evidence="2 3">
    <name type="scientific">Rhodofomes roseus</name>
    <dbReference type="NCBI Taxonomy" id="34475"/>
    <lineage>
        <taxon>Eukaryota</taxon>
        <taxon>Fungi</taxon>
        <taxon>Dikarya</taxon>
        <taxon>Basidiomycota</taxon>
        <taxon>Agaricomycotina</taxon>
        <taxon>Agaricomycetes</taxon>
        <taxon>Polyporales</taxon>
        <taxon>Rhodofomes</taxon>
    </lineage>
</organism>
<proteinExistence type="predicted"/>
<feature type="region of interest" description="Disordered" evidence="1">
    <location>
        <begin position="141"/>
        <end position="166"/>
    </location>
</feature>
<protein>
    <recommendedName>
        <fullName evidence="4">Barstar (Barnase inhibitor)</fullName>
    </recommendedName>
</protein>
<name>A0ABQ8KR77_9APHY</name>
<keyword evidence="3" id="KW-1185">Reference proteome</keyword>
<evidence type="ECO:0000313" key="2">
    <source>
        <dbReference type="EMBL" id="KAH9841040.1"/>
    </source>
</evidence>
<evidence type="ECO:0000313" key="3">
    <source>
        <dbReference type="Proteomes" id="UP000814176"/>
    </source>
</evidence>
<reference evidence="2 3" key="1">
    <citation type="journal article" date="2021" name="Environ. Microbiol.">
        <title>Gene family expansions and transcriptome signatures uncover fungal adaptations to wood decay.</title>
        <authorList>
            <person name="Hage H."/>
            <person name="Miyauchi S."/>
            <person name="Viragh M."/>
            <person name="Drula E."/>
            <person name="Min B."/>
            <person name="Chaduli D."/>
            <person name="Navarro D."/>
            <person name="Favel A."/>
            <person name="Norest M."/>
            <person name="Lesage-Meessen L."/>
            <person name="Balint B."/>
            <person name="Merenyi Z."/>
            <person name="de Eugenio L."/>
            <person name="Morin E."/>
            <person name="Martinez A.T."/>
            <person name="Baldrian P."/>
            <person name="Stursova M."/>
            <person name="Martinez M.J."/>
            <person name="Novotny C."/>
            <person name="Magnuson J.K."/>
            <person name="Spatafora J.W."/>
            <person name="Maurice S."/>
            <person name="Pangilinan J."/>
            <person name="Andreopoulos W."/>
            <person name="LaButti K."/>
            <person name="Hundley H."/>
            <person name="Na H."/>
            <person name="Kuo A."/>
            <person name="Barry K."/>
            <person name="Lipzen A."/>
            <person name="Henrissat B."/>
            <person name="Riley R."/>
            <person name="Ahrendt S."/>
            <person name="Nagy L.G."/>
            <person name="Grigoriev I.V."/>
            <person name="Martin F."/>
            <person name="Rosso M.N."/>
        </authorList>
    </citation>
    <scope>NUCLEOTIDE SEQUENCE [LARGE SCALE GENOMIC DNA]</scope>
    <source>
        <strain evidence="2 3">CIRM-BRFM 1785</strain>
    </source>
</reference>